<dbReference type="InterPro" id="IPR036188">
    <property type="entry name" value="FAD/NAD-bd_sf"/>
</dbReference>
<evidence type="ECO:0000256" key="12">
    <source>
        <dbReference type="ARBA" id="ARBA00049187"/>
    </source>
</evidence>
<keyword evidence="10" id="KW-1015">Disulfide bond</keyword>
<evidence type="ECO:0000256" key="13">
    <source>
        <dbReference type="RuleBase" id="RU003692"/>
    </source>
</evidence>
<dbReference type="PRINTS" id="PR00411">
    <property type="entry name" value="PNDRDTASEI"/>
</dbReference>
<dbReference type="RefSeq" id="WP_172345458.1">
    <property type="nucleotide sequence ID" value="NZ_CASYYZ010000081.1"/>
</dbReference>
<dbReference type="InterPro" id="IPR001100">
    <property type="entry name" value="Pyr_nuc-diS_OxRdtase"/>
</dbReference>
<keyword evidence="7 13" id="KW-0274">FAD</keyword>
<gene>
    <name evidence="16" type="primary">lpdA</name>
    <name evidence="16" type="ORF">HPS54_10800</name>
</gene>
<dbReference type="InterPro" id="IPR004099">
    <property type="entry name" value="Pyr_nucl-diS_OxRdtase_dimer"/>
</dbReference>
<evidence type="ECO:0000256" key="9">
    <source>
        <dbReference type="ARBA" id="ARBA00023027"/>
    </source>
</evidence>
<evidence type="ECO:0000256" key="10">
    <source>
        <dbReference type="ARBA" id="ARBA00023157"/>
    </source>
</evidence>
<dbReference type="NCBIfam" id="TIGR01350">
    <property type="entry name" value="lipoamide_DH"/>
    <property type="match status" value="1"/>
</dbReference>
<keyword evidence="8 13" id="KW-0560">Oxidoreductase</keyword>
<evidence type="ECO:0000256" key="2">
    <source>
        <dbReference type="ARBA" id="ARBA00007532"/>
    </source>
</evidence>
<dbReference type="Proteomes" id="UP000820977">
    <property type="component" value="Unassembled WGS sequence"/>
</dbReference>
<evidence type="ECO:0000256" key="3">
    <source>
        <dbReference type="ARBA" id="ARBA00012608"/>
    </source>
</evidence>
<feature type="domain" description="Pyridine nucleotide-disulphide oxidoreductase dimerisation" evidence="14">
    <location>
        <begin position="334"/>
        <end position="442"/>
    </location>
</feature>
<evidence type="ECO:0000256" key="6">
    <source>
        <dbReference type="ARBA" id="ARBA00022630"/>
    </source>
</evidence>
<proteinExistence type="inferred from homology"/>
<evidence type="ECO:0000256" key="11">
    <source>
        <dbReference type="ARBA" id="ARBA00023284"/>
    </source>
</evidence>
<keyword evidence="11 13" id="KW-0676">Redox-active center</keyword>
<dbReference type="InterPro" id="IPR050151">
    <property type="entry name" value="Class-I_Pyr_Nuc-Dis_Oxidored"/>
</dbReference>
<keyword evidence="6 13" id="KW-0285">Flavoprotein</keyword>
<protein>
    <recommendedName>
        <fullName evidence="4 13">Dihydrolipoyl dehydrogenase</fullName>
        <ecNumber evidence="3 13">1.8.1.4</ecNumber>
    </recommendedName>
</protein>
<comment type="similarity">
    <text evidence="2 13">Belongs to the class-I pyridine nucleotide-disulfide oxidoreductase family.</text>
</comment>
<evidence type="ECO:0000259" key="15">
    <source>
        <dbReference type="Pfam" id="PF07992"/>
    </source>
</evidence>
<evidence type="ECO:0000259" key="14">
    <source>
        <dbReference type="Pfam" id="PF02852"/>
    </source>
</evidence>
<reference evidence="16 17" key="1">
    <citation type="submission" date="2020-05" db="EMBL/GenBank/DDBJ databases">
        <title>Distinct polysaccharide utilization as determinants for interspecies competition between intestinal Prevotella spp.</title>
        <authorList>
            <person name="Galvez E.J.C."/>
            <person name="Iljazovic A."/>
            <person name="Strowig T."/>
        </authorList>
    </citation>
    <scope>NUCLEOTIDE SEQUENCE [LARGE SCALE GENOMIC DNA]</scope>
    <source>
        <strain evidence="16 17">PCHR</strain>
    </source>
</reference>
<dbReference type="InterPro" id="IPR016156">
    <property type="entry name" value="FAD/NAD-linked_Rdtase_dimer_sf"/>
</dbReference>
<dbReference type="EMBL" id="JABKKJ010000024">
    <property type="protein sequence ID" value="NPE25989.1"/>
    <property type="molecule type" value="Genomic_DNA"/>
</dbReference>
<keyword evidence="9 13" id="KW-0520">NAD</keyword>
<dbReference type="GO" id="GO:0004148">
    <property type="term" value="F:dihydrolipoyl dehydrogenase (NADH) activity"/>
    <property type="evidence" value="ECO:0007669"/>
    <property type="project" value="UniProtKB-EC"/>
</dbReference>
<evidence type="ECO:0000256" key="7">
    <source>
        <dbReference type="ARBA" id="ARBA00022827"/>
    </source>
</evidence>
<feature type="domain" description="FAD/NAD(P)-binding" evidence="15">
    <location>
        <begin position="5"/>
        <end position="315"/>
    </location>
</feature>
<comment type="subcellular location">
    <subcellularLocation>
        <location evidence="1">Cytoplasm</location>
    </subcellularLocation>
</comment>
<dbReference type="Pfam" id="PF07992">
    <property type="entry name" value="Pyr_redox_2"/>
    <property type="match status" value="1"/>
</dbReference>
<evidence type="ECO:0000256" key="4">
    <source>
        <dbReference type="ARBA" id="ARBA00016961"/>
    </source>
</evidence>
<dbReference type="EC" id="1.8.1.4" evidence="3 13"/>
<evidence type="ECO:0000313" key="16">
    <source>
        <dbReference type="EMBL" id="NPE25989.1"/>
    </source>
</evidence>
<comment type="cofactor">
    <cofactor evidence="13">
        <name>FAD</name>
        <dbReference type="ChEBI" id="CHEBI:57692"/>
    </cofactor>
    <text evidence="13">Binds 1 FAD per subunit.</text>
</comment>
<comment type="caution">
    <text evidence="16">The sequence shown here is derived from an EMBL/GenBank/DDBJ whole genome shotgun (WGS) entry which is preliminary data.</text>
</comment>
<dbReference type="InterPro" id="IPR023753">
    <property type="entry name" value="FAD/NAD-binding_dom"/>
</dbReference>
<keyword evidence="17" id="KW-1185">Reference proteome</keyword>
<dbReference type="PANTHER" id="PTHR22912:SF217">
    <property type="entry name" value="DIHYDROLIPOYL DEHYDROGENASE"/>
    <property type="match status" value="1"/>
</dbReference>
<dbReference type="PIRSF" id="PIRSF000350">
    <property type="entry name" value="Mercury_reductase_MerA"/>
    <property type="match status" value="1"/>
</dbReference>
<dbReference type="InterPro" id="IPR012999">
    <property type="entry name" value="Pyr_OxRdtase_I_AS"/>
</dbReference>
<evidence type="ECO:0000256" key="1">
    <source>
        <dbReference type="ARBA" id="ARBA00004496"/>
    </source>
</evidence>
<comment type="catalytic activity">
    <reaction evidence="12 13">
        <text>N(6)-[(R)-dihydrolipoyl]-L-lysyl-[protein] + NAD(+) = N(6)-[(R)-lipoyl]-L-lysyl-[protein] + NADH + H(+)</text>
        <dbReference type="Rhea" id="RHEA:15045"/>
        <dbReference type="Rhea" id="RHEA-COMP:10474"/>
        <dbReference type="Rhea" id="RHEA-COMP:10475"/>
        <dbReference type="ChEBI" id="CHEBI:15378"/>
        <dbReference type="ChEBI" id="CHEBI:57540"/>
        <dbReference type="ChEBI" id="CHEBI:57945"/>
        <dbReference type="ChEBI" id="CHEBI:83099"/>
        <dbReference type="ChEBI" id="CHEBI:83100"/>
        <dbReference type="EC" id="1.8.1.4"/>
    </reaction>
</comment>
<evidence type="ECO:0000256" key="8">
    <source>
        <dbReference type="ARBA" id="ARBA00023002"/>
    </source>
</evidence>
<dbReference type="Gene3D" id="3.30.390.30">
    <property type="match status" value="1"/>
</dbReference>
<dbReference type="PRINTS" id="PR00368">
    <property type="entry name" value="FADPNR"/>
</dbReference>
<dbReference type="Pfam" id="PF02852">
    <property type="entry name" value="Pyr_redox_dim"/>
    <property type="match status" value="1"/>
</dbReference>
<comment type="miscellaneous">
    <text evidence="13">The active site is a redox-active disulfide bond.</text>
</comment>
<dbReference type="Gene3D" id="3.50.50.60">
    <property type="entry name" value="FAD/NAD(P)-binding domain"/>
    <property type="match status" value="2"/>
</dbReference>
<organism evidence="16 17">
    <name type="scientific">Xylanibacter caecicola</name>
    <dbReference type="NCBI Taxonomy" id="2736294"/>
    <lineage>
        <taxon>Bacteria</taxon>
        <taxon>Pseudomonadati</taxon>
        <taxon>Bacteroidota</taxon>
        <taxon>Bacteroidia</taxon>
        <taxon>Bacteroidales</taxon>
        <taxon>Prevotellaceae</taxon>
        <taxon>Xylanibacter</taxon>
    </lineage>
</organism>
<keyword evidence="5" id="KW-0963">Cytoplasm</keyword>
<name>A0ABX2B3A3_9BACT</name>
<dbReference type="SUPFAM" id="SSF55424">
    <property type="entry name" value="FAD/NAD-linked reductases, dimerisation (C-terminal) domain"/>
    <property type="match status" value="1"/>
</dbReference>
<accession>A0ABX2B3A3</accession>
<dbReference type="SUPFAM" id="SSF51905">
    <property type="entry name" value="FAD/NAD(P)-binding domain"/>
    <property type="match status" value="1"/>
</dbReference>
<dbReference type="InterPro" id="IPR006258">
    <property type="entry name" value="Lipoamide_DH"/>
</dbReference>
<dbReference type="PANTHER" id="PTHR22912">
    <property type="entry name" value="DISULFIDE OXIDOREDUCTASE"/>
    <property type="match status" value="1"/>
</dbReference>
<evidence type="ECO:0000313" key="17">
    <source>
        <dbReference type="Proteomes" id="UP000820977"/>
    </source>
</evidence>
<dbReference type="PROSITE" id="PS00076">
    <property type="entry name" value="PYRIDINE_REDOX_1"/>
    <property type="match status" value="1"/>
</dbReference>
<evidence type="ECO:0000256" key="5">
    <source>
        <dbReference type="ARBA" id="ARBA00022490"/>
    </source>
</evidence>
<sequence>MKTTDLIIIGSGPGGYRAAEYAAKHGLQVIVIEKDELGGTCLNRGCIPTKTLCRNAEITDMLREADKLGLKNLSYDIDFSLIKERQNTVIEQLRNGVEFLMSQPGITFVHGNGSFKDNKTVVVGNEEYTADNIIIATGAVPKMPNIPSFDKNAVITSDELLATDRIPQRLCIIGAGVIGMEFASIFSSFGSEVTVIEYMKECLPVLDSDVAARLRKTLTRKGIKFFMQSAVTAVTKGSVTFEKKGKAQTIEADAILVATGRRPNIDGLNLDASGVKYDVNGIATDKNMMTNVTGIYAIGDVNNRCMLAHAATMQGIRAVNTILGKTDDIRFDIMPSAIFTNPEAASVGASEDLCKSSGMAYTCHKTYHRANGKALAMNEPEGMVKLIADVAGKIIGCHAFGAHSADMVQEISVLMCRNTTVGQLKYMIHAHPTVNEMLQEAAEALNIK</sequence>